<keyword evidence="4" id="KW-1185">Reference proteome</keyword>
<dbReference type="OrthoDB" id="5409186at2759"/>
<sequence>MLFTKAALCLSSLVLLASAQEADDAILKGMEVGRTRIPTSANRLMTRSLDKRCTGSCSECFGAGYTLCPGSSIFCYLPGDSYYGIDSCSSSSSGSGSDSGTGTATASASAPTSTSGTTDICSKVGATCTSCFGSGYMECADGYHCYNPNDPEYDTCPDNSTTSSGGGSGGTTDSSCAAKWGAGNVACGSTGCYNPNAGEVCCEDGYYCSAGTTCSSTVGKCCAAGSTSSACSGSGSGSGSGGLLSSASSATTTSKFSLSSSTAGLVGAVTSASTTVAGTAATSSAAVGSDNASGAHAINVGRGLLVVAGVGALVL</sequence>
<dbReference type="EMBL" id="KN847332">
    <property type="protein sequence ID" value="KIW48643.1"/>
    <property type="molecule type" value="Genomic_DNA"/>
</dbReference>
<evidence type="ECO:0000256" key="2">
    <source>
        <dbReference type="SAM" id="SignalP"/>
    </source>
</evidence>
<dbReference type="GeneID" id="27353287"/>
<proteinExistence type="predicted"/>
<dbReference type="RefSeq" id="XP_016268859.1">
    <property type="nucleotide sequence ID" value="XM_016401806.1"/>
</dbReference>
<gene>
    <name evidence="3" type="ORF">PV06_01213</name>
</gene>
<reference evidence="3 4" key="1">
    <citation type="submission" date="2015-01" db="EMBL/GenBank/DDBJ databases">
        <title>The Genome Sequence of Exophiala oligosperma CBS72588.</title>
        <authorList>
            <consortium name="The Broad Institute Genomics Platform"/>
            <person name="Cuomo C."/>
            <person name="de Hoog S."/>
            <person name="Gorbushina A."/>
            <person name="Stielow B."/>
            <person name="Teixiera M."/>
            <person name="Abouelleil A."/>
            <person name="Chapman S.B."/>
            <person name="Priest M."/>
            <person name="Young S.K."/>
            <person name="Wortman J."/>
            <person name="Nusbaum C."/>
            <person name="Birren B."/>
        </authorList>
    </citation>
    <scope>NUCLEOTIDE SEQUENCE [LARGE SCALE GENOMIC DNA]</scope>
    <source>
        <strain evidence="3 4">CBS 72588</strain>
    </source>
</reference>
<dbReference type="Proteomes" id="UP000053342">
    <property type="component" value="Unassembled WGS sequence"/>
</dbReference>
<keyword evidence="2" id="KW-0732">Signal</keyword>
<organism evidence="3 4">
    <name type="scientific">Exophiala oligosperma</name>
    <dbReference type="NCBI Taxonomy" id="215243"/>
    <lineage>
        <taxon>Eukaryota</taxon>
        <taxon>Fungi</taxon>
        <taxon>Dikarya</taxon>
        <taxon>Ascomycota</taxon>
        <taxon>Pezizomycotina</taxon>
        <taxon>Eurotiomycetes</taxon>
        <taxon>Chaetothyriomycetidae</taxon>
        <taxon>Chaetothyriales</taxon>
        <taxon>Herpotrichiellaceae</taxon>
        <taxon>Exophiala</taxon>
    </lineage>
</organism>
<protein>
    <recommendedName>
        <fullName evidence="5">GPI anchored protein</fullName>
    </recommendedName>
</protein>
<feature type="signal peptide" evidence="2">
    <location>
        <begin position="1"/>
        <end position="19"/>
    </location>
</feature>
<evidence type="ECO:0008006" key="5">
    <source>
        <dbReference type="Google" id="ProtNLM"/>
    </source>
</evidence>
<accession>A0A0D2DZS5</accession>
<feature type="chain" id="PRO_5002251856" description="GPI anchored protein" evidence="2">
    <location>
        <begin position="20"/>
        <end position="315"/>
    </location>
</feature>
<feature type="region of interest" description="Disordered" evidence="1">
    <location>
        <begin position="99"/>
        <end position="119"/>
    </location>
</feature>
<dbReference type="AlphaFoldDB" id="A0A0D2DZS5"/>
<dbReference type="HOGENOM" id="CLU_078321_0_0_1"/>
<name>A0A0D2DZS5_9EURO</name>
<dbReference type="VEuPathDB" id="FungiDB:PV06_01213"/>
<evidence type="ECO:0000313" key="3">
    <source>
        <dbReference type="EMBL" id="KIW48643.1"/>
    </source>
</evidence>
<evidence type="ECO:0000256" key="1">
    <source>
        <dbReference type="SAM" id="MobiDB-lite"/>
    </source>
</evidence>
<evidence type="ECO:0000313" key="4">
    <source>
        <dbReference type="Proteomes" id="UP000053342"/>
    </source>
</evidence>